<feature type="compositionally biased region" description="Polar residues" evidence="1">
    <location>
        <begin position="363"/>
        <end position="388"/>
    </location>
</feature>
<feature type="region of interest" description="Disordered" evidence="1">
    <location>
        <begin position="56"/>
        <end position="152"/>
    </location>
</feature>
<sequence>MQPCSVTSGSAGGCGSNAVTDSFSLFEHVENAQPCDLNSLGPNRLDSGVFDSSRSLGINGHNSSSTSYVDGETSGYGPSSRLNGNEKAQFSPNESPRKTVGEREDDDEEEDADCAGVGDGGATTEDTEDGETEDDEKMNATNWIPDEGKPSSMLYPNQAIPAPVYTNLNELKRAAARKFRGSESTSSVGSQSGPVTSIETKTSCGPLGSSSGKFVYFFDAVGQISPYATASTGADLRRPITEAYAAMNLEPRSPKLPVAQSSIHVSEASVLGASVGNGLPPTMVDTNGGVGVSVSGTDFPGYTPGSGDGFITTQVNSGTSTFRRRQSEYAKRHPPDAVAGVGHTSRIMNFASPTPAVVRRGSQACTDTSSRTSGRATNPPRRSSSVSREFSHARHSAMATEGLAGPGYFVPFGRPNGMEPQSGIQRVSSSVFAQADTGMVNQMNNGKEYWPTASVHGPKPNLIQLPPGGAIKPPATVSTTGVPAAVSAGAGMMPAFFSESPSVRAKTMPLTPPPLATVAAPTNSKTNQLMFGVKVLPSQIPALPMDPSTLAASQYNQTIGRQSVRQHQYITDDFGRRYASTSRVHRMPTEDGSTSR</sequence>
<accession>A0A8E0VLF1</accession>
<reference evidence="2" key="1">
    <citation type="submission" date="2019-05" db="EMBL/GenBank/DDBJ databases">
        <title>Annotation for the trematode Fasciolopsis buski.</title>
        <authorList>
            <person name="Choi Y.-J."/>
        </authorList>
    </citation>
    <scope>NUCLEOTIDE SEQUENCE</scope>
    <source>
        <strain evidence="2">HT</strain>
        <tissue evidence="2">Whole worm</tissue>
    </source>
</reference>
<organism evidence="2 3">
    <name type="scientific">Fasciolopsis buskii</name>
    <dbReference type="NCBI Taxonomy" id="27845"/>
    <lineage>
        <taxon>Eukaryota</taxon>
        <taxon>Metazoa</taxon>
        <taxon>Spiralia</taxon>
        <taxon>Lophotrochozoa</taxon>
        <taxon>Platyhelminthes</taxon>
        <taxon>Trematoda</taxon>
        <taxon>Digenea</taxon>
        <taxon>Plagiorchiida</taxon>
        <taxon>Echinostomata</taxon>
        <taxon>Echinostomatoidea</taxon>
        <taxon>Fasciolidae</taxon>
        <taxon>Fasciolopsis</taxon>
    </lineage>
</organism>
<feature type="compositionally biased region" description="Polar residues" evidence="1">
    <location>
        <begin position="56"/>
        <end position="68"/>
    </location>
</feature>
<evidence type="ECO:0000313" key="2">
    <source>
        <dbReference type="EMBL" id="KAA0194731.1"/>
    </source>
</evidence>
<protein>
    <submittedName>
        <fullName evidence="2">Uncharacterized protein</fullName>
    </submittedName>
</protein>
<name>A0A8E0VLF1_9TREM</name>
<gene>
    <name evidence="2" type="ORF">FBUS_04832</name>
</gene>
<feature type="compositionally biased region" description="Polar residues" evidence="1">
    <location>
        <begin position="76"/>
        <end position="94"/>
    </location>
</feature>
<feature type="region of interest" description="Disordered" evidence="1">
    <location>
        <begin position="182"/>
        <end position="204"/>
    </location>
</feature>
<comment type="caution">
    <text evidence="2">The sequence shown here is derived from an EMBL/GenBank/DDBJ whole genome shotgun (WGS) entry which is preliminary data.</text>
</comment>
<dbReference type="AlphaFoldDB" id="A0A8E0VLF1"/>
<dbReference type="EMBL" id="LUCM01004160">
    <property type="protein sequence ID" value="KAA0194731.1"/>
    <property type="molecule type" value="Genomic_DNA"/>
</dbReference>
<feature type="compositionally biased region" description="Acidic residues" evidence="1">
    <location>
        <begin position="103"/>
        <end position="113"/>
    </location>
</feature>
<evidence type="ECO:0000313" key="3">
    <source>
        <dbReference type="Proteomes" id="UP000728185"/>
    </source>
</evidence>
<evidence type="ECO:0000256" key="1">
    <source>
        <dbReference type="SAM" id="MobiDB-lite"/>
    </source>
</evidence>
<keyword evidence="3" id="KW-1185">Reference proteome</keyword>
<dbReference type="Proteomes" id="UP000728185">
    <property type="component" value="Unassembled WGS sequence"/>
</dbReference>
<feature type="region of interest" description="Disordered" evidence="1">
    <location>
        <begin position="356"/>
        <end position="396"/>
    </location>
</feature>
<feature type="compositionally biased region" description="Low complexity" evidence="1">
    <location>
        <begin position="182"/>
        <end position="197"/>
    </location>
</feature>
<dbReference type="OrthoDB" id="10061327at2759"/>
<feature type="compositionally biased region" description="Acidic residues" evidence="1">
    <location>
        <begin position="125"/>
        <end position="136"/>
    </location>
</feature>
<proteinExistence type="predicted"/>